<keyword evidence="3" id="KW-1185">Reference proteome</keyword>
<feature type="region of interest" description="Disordered" evidence="1">
    <location>
        <begin position="1"/>
        <end position="111"/>
    </location>
</feature>
<feature type="compositionally biased region" description="Basic and acidic residues" evidence="1">
    <location>
        <begin position="7"/>
        <end position="19"/>
    </location>
</feature>
<feature type="region of interest" description="Disordered" evidence="1">
    <location>
        <begin position="217"/>
        <end position="240"/>
    </location>
</feature>
<dbReference type="Proteomes" id="UP001151760">
    <property type="component" value="Unassembled WGS sequence"/>
</dbReference>
<evidence type="ECO:0000313" key="3">
    <source>
        <dbReference type="Proteomes" id="UP001151760"/>
    </source>
</evidence>
<feature type="compositionally biased region" description="Basic and acidic residues" evidence="1">
    <location>
        <begin position="67"/>
        <end position="79"/>
    </location>
</feature>
<proteinExistence type="predicted"/>
<reference evidence="2" key="1">
    <citation type="journal article" date="2022" name="Int. J. Mol. Sci.">
        <title>Draft Genome of Tanacetum Coccineum: Genomic Comparison of Closely Related Tanacetum-Family Plants.</title>
        <authorList>
            <person name="Yamashiro T."/>
            <person name="Shiraishi A."/>
            <person name="Nakayama K."/>
            <person name="Satake H."/>
        </authorList>
    </citation>
    <scope>NUCLEOTIDE SEQUENCE</scope>
</reference>
<evidence type="ECO:0000313" key="2">
    <source>
        <dbReference type="EMBL" id="GJS90759.1"/>
    </source>
</evidence>
<organism evidence="2 3">
    <name type="scientific">Tanacetum coccineum</name>
    <dbReference type="NCBI Taxonomy" id="301880"/>
    <lineage>
        <taxon>Eukaryota</taxon>
        <taxon>Viridiplantae</taxon>
        <taxon>Streptophyta</taxon>
        <taxon>Embryophyta</taxon>
        <taxon>Tracheophyta</taxon>
        <taxon>Spermatophyta</taxon>
        <taxon>Magnoliopsida</taxon>
        <taxon>eudicotyledons</taxon>
        <taxon>Gunneridae</taxon>
        <taxon>Pentapetalae</taxon>
        <taxon>asterids</taxon>
        <taxon>campanulids</taxon>
        <taxon>Asterales</taxon>
        <taxon>Asteraceae</taxon>
        <taxon>Asteroideae</taxon>
        <taxon>Anthemideae</taxon>
        <taxon>Anthemidinae</taxon>
        <taxon>Tanacetum</taxon>
    </lineage>
</organism>
<feature type="compositionally biased region" description="Basic residues" evidence="1">
    <location>
        <begin position="38"/>
        <end position="47"/>
    </location>
</feature>
<protein>
    <submittedName>
        <fullName evidence="2">Uncharacterized protein</fullName>
    </submittedName>
</protein>
<accession>A0ABQ4ZKP2</accession>
<sequence>MSSNQNRDLELKSNEEKSLINDTSFLGEYECSSLALDRRRKKKKRRRDDKDQNPSVDLAKEKKKRTHNDSKPSKKDKAQARSSKKGKSPSKYSKTDKSANAETAHDVEIDAGESVEDDMVDTEIPHQANDSVPKCDSLKWLKEDDVDVMASVFDFTNFTKNCLKKDKLTKAGLEGPTFKLMKGGHKNYIELEYNFKHCYLALTDQLDLVNPEGNRIPHDLRKPLPLQGPPGGNAKRRYSTSLTKPKAARYDLEGIKQMITPLWSSTKEIVVKRANQKKYVFKEADFPRLHLNDIKDMFLLYAQNKLHHLTGDQQDLDAKEPYTIFHKPRGVVYLNKDNKKYLMRADKLYKFRDGTLKKFHDKLDYILNNFELGYNRAMPKRAWTDKDHERTSLYWKRLRRHC</sequence>
<reference evidence="2" key="2">
    <citation type="submission" date="2022-01" db="EMBL/GenBank/DDBJ databases">
        <authorList>
            <person name="Yamashiro T."/>
            <person name="Shiraishi A."/>
            <person name="Satake H."/>
            <person name="Nakayama K."/>
        </authorList>
    </citation>
    <scope>NUCLEOTIDE SEQUENCE</scope>
</reference>
<dbReference type="EMBL" id="BQNB010011454">
    <property type="protein sequence ID" value="GJS90759.1"/>
    <property type="molecule type" value="Genomic_DNA"/>
</dbReference>
<evidence type="ECO:0000256" key="1">
    <source>
        <dbReference type="SAM" id="MobiDB-lite"/>
    </source>
</evidence>
<name>A0ABQ4ZKP2_9ASTR</name>
<gene>
    <name evidence="2" type="ORF">Tco_0773395</name>
</gene>
<comment type="caution">
    <text evidence="2">The sequence shown here is derived from an EMBL/GenBank/DDBJ whole genome shotgun (WGS) entry which is preliminary data.</text>
</comment>
<feature type="compositionally biased region" description="Basic and acidic residues" evidence="1">
    <location>
        <begin position="93"/>
        <end position="108"/>
    </location>
</feature>